<accession>A0A7X9FSX7</accession>
<dbReference type="Pfam" id="PF08245">
    <property type="entry name" value="Mur_ligase_M"/>
    <property type="match status" value="1"/>
</dbReference>
<protein>
    <submittedName>
        <fullName evidence="7">UDP-N-acetylmuramoyl-tripeptide--D-alanyl-D-alanine ligase</fullName>
    </submittedName>
</protein>
<feature type="domain" description="Mur ligase C-terminal" evidence="5">
    <location>
        <begin position="410"/>
        <end position="526"/>
    </location>
</feature>
<dbReference type="InterPro" id="IPR036565">
    <property type="entry name" value="Mur-like_cat_sf"/>
</dbReference>
<feature type="transmembrane region" description="Helical" evidence="4">
    <location>
        <begin position="73"/>
        <end position="92"/>
    </location>
</feature>
<dbReference type="GO" id="GO:0005524">
    <property type="term" value="F:ATP binding"/>
    <property type="evidence" value="ECO:0007669"/>
    <property type="project" value="UniProtKB-KW"/>
</dbReference>
<evidence type="ECO:0000256" key="1">
    <source>
        <dbReference type="ARBA" id="ARBA00022598"/>
    </source>
</evidence>
<dbReference type="SUPFAM" id="SSF53623">
    <property type="entry name" value="MurD-like peptide ligases, catalytic domain"/>
    <property type="match status" value="1"/>
</dbReference>
<feature type="transmembrane region" description="Helical" evidence="4">
    <location>
        <begin position="113"/>
        <end position="132"/>
    </location>
</feature>
<keyword evidence="2" id="KW-0547">Nucleotide-binding</keyword>
<dbReference type="EMBL" id="JAAZON010000516">
    <property type="protein sequence ID" value="NMC63741.1"/>
    <property type="molecule type" value="Genomic_DNA"/>
</dbReference>
<dbReference type="InterPro" id="IPR013221">
    <property type="entry name" value="Mur_ligase_cen"/>
</dbReference>
<organism evidence="7 8">
    <name type="scientific">SAR324 cluster bacterium</name>
    <dbReference type="NCBI Taxonomy" id="2024889"/>
    <lineage>
        <taxon>Bacteria</taxon>
        <taxon>Deltaproteobacteria</taxon>
        <taxon>SAR324 cluster</taxon>
    </lineage>
</organism>
<evidence type="ECO:0000313" key="8">
    <source>
        <dbReference type="Proteomes" id="UP000524246"/>
    </source>
</evidence>
<sequence>MLNILGAFLLYLAIALFFQRRILRYLRFFQQQEYKNRLYLEWILEKRAFDSRASLLLACLSVIALFCGQSNELFILAAQLLAAIAIIIIPCFEEDPRKFGKVPLKMTERALRIYRLSLVLYSCILLLSFITLPSQSLILQSLVLIFLVQSTPLFLVAANCLLQPFEQKLQQTFLNEAKAKIRSINPYVIGITGSYGKTSTKSILAELLNVALGPTFWPPKSYNTLMGITREIRERLVPGYRYAVVEMGAYGIGSIEKLCELCPPKAGIVTAVGLMHLERFGSEANVFCAKSELAKAVPKDGILVCNGDNEGARQIAAQNPKAITLLYGLDCSKGHLDCTVSEVSFSEEGAHFFLHWKGNRHKAQTKLLGKTSLSNILAAFTMACALGAKPELLIAALQNIEPVDNRLSLQKIGDVLWLKDAYNSNPEGFAAALEVLQAIPASRRILMTPGMIELGEKQYESNYNAAKKAAGICDLLIIVGVTNRKPLEEGLMAAGFPKEKLLFMPGRQEGFEFLSDNLKTGDVVLIENDLVDLYEPNTKF</sequence>
<dbReference type="GO" id="GO:0016881">
    <property type="term" value="F:acid-amino acid ligase activity"/>
    <property type="evidence" value="ECO:0007669"/>
    <property type="project" value="InterPro"/>
</dbReference>
<dbReference type="Pfam" id="PF02875">
    <property type="entry name" value="Mur_ligase_C"/>
    <property type="match status" value="1"/>
</dbReference>
<evidence type="ECO:0000259" key="6">
    <source>
        <dbReference type="Pfam" id="PF08245"/>
    </source>
</evidence>
<keyword evidence="3" id="KW-0067">ATP-binding</keyword>
<feature type="domain" description="Mur ligase central" evidence="6">
    <location>
        <begin position="191"/>
        <end position="382"/>
    </location>
</feature>
<evidence type="ECO:0000256" key="4">
    <source>
        <dbReference type="SAM" id="Phobius"/>
    </source>
</evidence>
<proteinExistence type="predicted"/>
<evidence type="ECO:0000256" key="2">
    <source>
        <dbReference type="ARBA" id="ARBA00022741"/>
    </source>
</evidence>
<keyword evidence="4" id="KW-0812">Transmembrane</keyword>
<dbReference type="Proteomes" id="UP000524246">
    <property type="component" value="Unassembled WGS sequence"/>
</dbReference>
<dbReference type="PANTHER" id="PTHR43024:SF1">
    <property type="entry name" value="UDP-N-ACETYLMURAMOYL-TRIPEPTIDE--D-ALANYL-D-ALANINE LIGASE"/>
    <property type="match status" value="1"/>
</dbReference>
<feature type="transmembrane region" description="Helical" evidence="4">
    <location>
        <begin position="6"/>
        <end position="26"/>
    </location>
</feature>
<keyword evidence="1 7" id="KW-0436">Ligase</keyword>
<dbReference type="AlphaFoldDB" id="A0A7X9FSX7"/>
<dbReference type="InterPro" id="IPR004101">
    <property type="entry name" value="Mur_ligase_C"/>
</dbReference>
<comment type="caution">
    <text evidence="7">The sequence shown here is derived from an EMBL/GenBank/DDBJ whole genome shotgun (WGS) entry which is preliminary data.</text>
</comment>
<keyword evidence="4" id="KW-0472">Membrane</keyword>
<evidence type="ECO:0000256" key="3">
    <source>
        <dbReference type="ARBA" id="ARBA00022840"/>
    </source>
</evidence>
<keyword evidence="4" id="KW-1133">Transmembrane helix</keyword>
<dbReference type="Gene3D" id="3.40.1190.10">
    <property type="entry name" value="Mur-like, catalytic domain"/>
    <property type="match status" value="1"/>
</dbReference>
<dbReference type="Gene3D" id="3.90.190.20">
    <property type="entry name" value="Mur ligase, C-terminal domain"/>
    <property type="match status" value="1"/>
</dbReference>
<feature type="transmembrane region" description="Helical" evidence="4">
    <location>
        <begin position="47"/>
        <end position="67"/>
    </location>
</feature>
<gene>
    <name evidence="7" type="ORF">GYA55_11315</name>
</gene>
<dbReference type="InterPro" id="IPR036615">
    <property type="entry name" value="Mur_ligase_C_dom_sf"/>
</dbReference>
<evidence type="ECO:0000259" key="5">
    <source>
        <dbReference type="Pfam" id="PF02875"/>
    </source>
</evidence>
<reference evidence="7 8" key="1">
    <citation type="journal article" date="2020" name="Biotechnol. Biofuels">
        <title>New insights from the biogas microbiome by comprehensive genome-resolved metagenomics of nearly 1600 species originating from multiple anaerobic digesters.</title>
        <authorList>
            <person name="Campanaro S."/>
            <person name="Treu L."/>
            <person name="Rodriguez-R L.M."/>
            <person name="Kovalovszki A."/>
            <person name="Ziels R.M."/>
            <person name="Maus I."/>
            <person name="Zhu X."/>
            <person name="Kougias P.G."/>
            <person name="Basile A."/>
            <person name="Luo G."/>
            <person name="Schluter A."/>
            <person name="Konstantinidis K.T."/>
            <person name="Angelidaki I."/>
        </authorList>
    </citation>
    <scope>NUCLEOTIDE SEQUENCE [LARGE SCALE GENOMIC DNA]</scope>
    <source>
        <strain evidence="7">AS27yjCOA_65</strain>
    </source>
</reference>
<evidence type="ECO:0000313" key="7">
    <source>
        <dbReference type="EMBL" id="NMC63741.1"/>
    </source>
</evidence>
<dbReference type="PANTHER" id="PTHR43024">
    <property type="entry name" value="UDP-N-ACETYLMURAMOYL-TRIPEPTIDE--D-ALANYL-D-ALANINE LIGASE"/>
    <property type="match status" value="1"/>
</dbReference>
<dbReference type="SUPFAM" id="SSF53244">
    <property type="entry name" value="MurD-like peptide ligases, peptide-binding domain"/>
    <property type="match status" value="1"/>
</dbReference>
<dbReference type="InterPro" id="IPR051046">
    <property type="entry name" value="MurCDEF_CellWall_CoF430Synth"/>
</dbReference>
<name>A0A7X9FSX7_9DELT</name>